<comment type="caution">
    <text evidence="3">The sequence shown here is derived from an EMBL/GenBank/DDBJ whole genome shotgun (WGS) entry which is preliminary data.</text>
</comment>
<dbReference type="InterPro" id="IPR008638">
    <property type="entry name" value="FhaB/CdiA-like_TPS"/>
</dbReference>
<feature type="domain" description="Filamentous haemagglutinin FhaB/tRNA nuclease CdiA-like TPS" evidence="2">
    <location>
        <begin position="45"/>
        <end position="154"/>
    </location>
</feature>
<dbReference type="InterPro" id="IPR012334">
    <property type="entry name" value="Pectin_lyas_fold"/>
</dbReference>
<dbReference type="Proteomes" id="UP001196661">
    <property type="component" value="Unassembled WGS sequence"/>
</dbReference>
<accession>A0ABS5Y762</accession>
<sequence length="1152" mass="120304">MVLFSCYLQVKKSQLFQIVGLFSLMFGGIPSSVNALPIVPDTSLGSESSILTPENRNSRSVEGGAIRGGNLFHSFAEFNINLGQQIEFSSDSTVESIFTRVTGVNDSQILGALRVSGDANFFLINPNGIFFGPDAELKLDGSFLATTADSVAFGDYFNFNTMSQNVPPETLLTIQPSALIYSRPSSGSIVSEARLRVDNGEQLQLVGGTVDIKKNTDARLNSLIRAREGLIELGGVSEPGQVGLSADGNLLFSQNVNRAAISISNTEVDARLDNRLNGDSSITQGGDINLYGDTISLDGIKLFSGFRERRGTSSSQAGDITFDATGDIIMIRSLIENNLSKFSVGVSGQISLIASGDIHLDRTRITSELSGTGGSRNILVRAGGDLVLDTSKILNTVNRRGNGDAGNIDIQAVSLYMETDDGTRKSEQSQISTGTEGQGNGGDISIAVDRINMIGPGISGSSGITANSSEQDTSGNAGSIVITVDGPIFMTQRGKIESAIQRRAIGNGGNIEINAQSLTLEETSFIQAQSRSGADGLPGNITLNLEGGDLEVLSESFITASISSNNAESSGNSENYGNITIIADDILLGNRGELENRSFIEVSTFGSVDAGRIDVTANSIDIDHIYVFEETSTESSGFFSRSRPNAEGDGGEIIIDTKSLRLAGNSVINAVTEGRSSGGDLDITADRIELVGGGQIIASTFGEGDAGNVTINTFEQILISGEDPSYALQVEKAERLVTEDTDILDLRQVINRESPRGLITTENPAPSGIFVSSQPVELSGADDSLSGNAGELSISTDILLIEDGGQISANTFGSGNGLTSEINVRRLYIQDGGTVGAGSLLIPQGSLLAPNIEASQLGAGGNLIINAVEKIEISDTGSRLFTSAEGNGAAGNIRINETVDGNLIVVVRDKAEISARTESSTGGNIEFNNPDAVLLRNGGRINVESGASQSTVRSGNINLNMPDGFVITVPEEDSDIIARAVTGNGGNINITAQGIFNLVERPAVDGNGTNDIDASSQFGQSGTVLINDPELDPTDDLTELPVDTTAPTVAQRCLADSQGQSAFVVTGQGGTSPSPGDIVRNESAGLVDLGNTIVGNSPAPSTVSNAAPEPSEPIVEAQGWQRNETGNVVLTAPPNHAYASAQYTAVCSVVRR</sequence>
<dbReference type="SUPFAM" id="SSF51126">
    <property type="entry name" value="Pectin lyase-like"/>
    <property type="match status" value="2"/>
</dbReference>
<dbReference type="SMART" id="SM00912">
    <property type="entry name" value="Haemagg_act"/>
    <property type="match status" value="1"/>
</dbReference>
<evidence type="ECO:0000313" key="3">
    <source>
        <dbReference type="EMBL" id="MBT9313668.1"/>
    </source>
</evidence>
<dbReference type="InterPro" id="IPR011050">
    <property type="entry name" value="Pectin_lyase_fold/virulence"/>
</dbReference>
<evidence type="ECO:0000256" key="1">
    <source>
        <dbReference type="SAM" id="MobiDB-lite"/>
    </source>
</evidence>
<reference evidence="3 4" key="1">
    <citation type="journal article" date="2021" name="Mar. Drugs">
        <title>Genome Reduction and Secondary Metabolism of the Marine Sponge-Associated Cyanobacterium Leptothoe.</title>
        <authorList>
            <person name="Konstantinou D."/>
            <person name="Popin R.V."/>
            <person name="Fewer D.P."/>
            <person name="Sivonen K."/>
            <person name="Gkelis S."/>
        </authorList>
    </citation>
    <scope>NUCLEOTIDE SEQUENCE [LARGE SCALE GENOMIC DNA]</scope>
    <source>
        <strain evidence="3 4">TAU-MAC 1615</strain>
    </source>
</reference>
<dbReference type="RefSeq" id="WP_215619556.1">
    <property type="nucleotide sequence ID" value="NZ_JADOER010000015.1"/>
</dbReference>
<organism evidence="3 4">
    <name type="scientific">Leptothoe kymatousa TAU-MAC 1615</name>
    <dbReference type="NCBI Taxonomy" id="2364775"/>
    <lineage>
        <taxon>Bacteria</taxon>
        <taxon>Bacillati</taxon>
        <taxon>Cyanobacteriota</taxon>
        <taxon>Cyanophyceae</taxon>
        <taxon>Nodosilineales</taxon>
        <taxon>Cymatolegaceae</taxon>
        <taxon>Leptothoe</taxon>
        <taxon>Leptothoe kymatousa</taxon>
    </lineage>
</organism>
<protein>
    <submittedName>
        <fullName evidence="3">Filamentous hemagglutinin N-terminal domain-containing protein</fullName>
    </submittedName>
</protein>
<name>A0ABS5Y762_9CYAN</name>
<evidence type="ECO:0000259" key="2">
    <source>
        <dbReference type="SMART" id="SM00912"/>
    </source>
</evidence>
<keyword evidence="4" id="KW-1185">Reference proteome</keyword>
<feature type="region of interest" description="Disordered" evidence="1">
    <location>
        <begin position="421"/>
        <end position="442"/>
    </location>
</feature>
<evidence type="ECO:0000313" key="4">
    <source>
        <dbReference type="Proteomes" id="UP001196661"/>
    </source>
</evidence>
<dbReference type="NCBIfam" id="TIGR01901">
    <property type="entry name" value="adhes_NPXG"/>
    <property type="match status" value="1"/>
</dbReference>
<proteinExistence type="predicted"/>
<dbReference type="EMBL" id="JADOER010000015">
    <property type="protein sequence ID" value="MBT9313668.1"/>
    <property type="molecule type" value="Genomic_DNA"/>
</dbReference>
<gene>
    <name evidence="3" type="ORF">IXB28_15755</name>
</gene>
<dbReference type="Pfam" id="PF05860">
    <property type="entry name" value="TPS"/>
    <property type="match status" value="1"/>
</dbReference>
<dbReference type="Gene3D" id="2.160.20.10">
    <property type="entry name" value="Single-stranded right-handed beta-helix, Pectin lyase-like"/>
    <property type="match status" value="2"/>
</dbReference>